<keyword evidence="6 8" id="KW-0496">Mitochondrion</keyword>
<dbReference type="Pfam" id="PF04418">
    <property type="entry name" value="DUF543"/>
    <property type="match status" value="1"/>
</dbReference>
<organism evidence="9 10">
    <name type="scientific">Intoshia linei</name>
    <dbReference type="NCBI Taxonomy" id="1819745"/>
    <lineage>
        <taxon>Eukaryota</taxon>
        <taxon>Metazoa</taxon>
        <taxon>Spiralia</taxon>
        <taxon>Lophotrochozoa</taxon>
        <taxon>Mesozoa</taxon>
        <taxon>Orthonectida</taxon>
        <taxon>Rhopaluridae</taxon>
        <taxon>Intoshia</taxon>
    </lineage>
</organism>
<dbReference type="AlphaFoldDB" id="A0A177B7K5"/>
<comment type="subcellular location">
    <subcellularLocation>
        <location evidence="8">Mitochondrion inner membrane</location>
        <topology evidence="8">Single-pass membrane protein</topology>
    </subcellularLocation>
</comment>
<accession>A0A177B7K5</accession>
<evidence type="ECO:0000256" key="5">
    <source>
        <dbReference type="ARBA" id="ARBA00022989"/>
    </source>
</evidence>
<evidence type="ECO:0000256" key="4">
    <source>
        <dbReference type="ARBA" id="ARBA00022792"/>
    </source>
</evidence>
<protein>
    <recommendedName>
        <fullName evidence="8">MICOS complex subunit MIC10</fullName>
    </recommendedName>
</protein>
<feature type="transmembrane region" description="Helical" evidence="8">
    <location>
        <begin position="42"/>
        <end position="62"/>
    </location>
</feature>
<dbReference type="EMBL" id="LWCA01000245">
    <property type="protein sequence ID" value="OAF69672.1"/>
    <property type="molecule type" value="Genomic_DNA"/>
</dbReference>
<dbReference type="Proteomes" id="UP000078046">
    <property type="component" value="Unassembled WGS sequence"/>
</dbReference>
<comment type="subunit">
    <text evidence="8">Component of the mitochondrial contact site and cristae organizing system (MICOS) complex.</text>
</comment>
<evidence type="ECO:0000256" key="6">
    <source>
        <dbReference type="ARBA" id="ARBA00023128"/>
    </source>
</evidence>
<comment type="function">
    <text evidence="1 8">Component of the MICOS complex, a large protein complex of the mitochondrial inner membrane that plays crucial roles in the maintenance of crista junctions, inner membrane architecture, and formation of contact sites to the outer membrane.</text>
</comment>
<evidence type="ECO:0000256" key="8">
    <source>
        <dbReference type="RuleBase" id="RU363011"/>
    </source>
</evidence>
<evidence type="ECO:0000313" key="10">
    <source>
        <dbReference type="Proteomes" id="UP000078046"/>
    </source>
</evidence>
<reference evidence="9 10" key="1">
    <citation type="submission" date="2016-04" db="EMBL/GenBank/DDBJ databases">
        <title>The genome of Intoshia linei affirms orthonectids as highly simplified spiralians.</title>
        <authorList>
            <person name="Mikhailov K.V."/>
            <person name="Slusarev G.S."/>
            <person name="Nikitin M.A."/>
            <person name="Logacheva M.D."/>
            <person name="Penin A."/>
            <person name="Aleoshin V."/>
            <person name="Panchin Y.V."/>
        </authorList>
    </citation>
    <scope>NUCLEOTIDE SEQUENCE [LARGE SCALE GENOMIC DNA]</scope>
    <source>
        <strain evidence="9">Intl2013</strain>
        <tissue evidence="9">Whole animal</tissue>
    </source>
</reference>
<name>A0A177B7K5_9BILA</name>
<keyword evidence="10" id="KW-1185">Reference proteome</keyword>
<comment type="caution">
    <text evidence="9">The sequence shown here is derived from an EMBL/GenBank/DDBJ whole genome shotgun (WGS) entry which is preliminary data.</text>
</comment>
<keyword evidence="4 8" id="KW-0999">Mitochondrion inner membrane</keyword>
<evidence type="ECO:0000256" key="2">
    <source>
        <dbReference type="ARBA" id="ARBA00006792"/>
    </source>
</evidence>
<keyword evidence="7 8" id="KW-0472">Membrane</keyword>
<sequence length="118" mass="13456">MKELDKHTETSNDKTIDNKFTQYPVIKMSGEERFRHSMKCKLIATLITTGIGTGIGGLFSLILKRKRWPITLGFGIGLGMGLGRSNSNRIPPWFLNRMTKTEKNWKECESCKTDCDKK</sequence>
<evidence type="ECO:0000313" key="9">
    <source>
        <dbReference type="EMBL" id="OAF69672.1"/>
    </source>
</evidence>
<dbReference type="InterPro" id="IPR007512">
    <property type="entry name" value="Mic10"/>
</dbReference>
<evidence type="ECO:0000256" key="3">
    <source>
        <dbReference type="ARBA" id="ARBA00022692"/>
    </source>
</evidence>
<dbReference type="GO" id="GO:0061617">
    <property type="term" value="C:MICOS complex"/>
    <property type="evidence" value="ECO:0007669"/>
    <property type="project" value="UniProtKB-UniRule"/>
</dbReference>
<comment type="similarity">
    <text evidence="2 8">Belongs to the MICOS complex subunit Mic10 family.</text>
</comment>
<proteinExistence type="inferred from homology"/>
<keyword evidence="5 8" id="KW-1133">Transmembrane helix</keyword>
<evidence type="ECO:0000256" key="7">
    <source>
        <dbReference type="ARBA" id="ARBA00023136"/>
    </source>
</evidence>
<keyword evidence="3 8" id="KW-0812">Transmembrane</keyword>
<evidence type="ECO:0000256" key="1">
    <source>
        <dbReference type="ARBA" id="ARBA00002689"/>
    </source>
</evidence>
<gene>
    <name evidence="9" type="ORF">A3Q56_02559</name>
</gene>